<dbReference type="EMBL" id="JAKWBL010000001">
    <property type="protein sequence ID" value="MCH5597568.1"/>
    <property type="molecule type" value="Genomic_DNA"/>
</dbReference>
<gene>
    <name evidence="2" type="ORF">MKP09_06430</name>
</gene>
<reference evidence="2 3" key="1">
    <citation type="submission" date="2022-02" db="EMBL/GenBank/DDBJ databases">
        <authorList>
            <person name="Min J."/>
        </authorList>
    </citation>
    <scope>NUCLEOTIDE SEQUENCE [LARGE SCALE GENOMIC DNA]</scope>
    <source>
        <strain evidence="2 3">GR10-1</strain>
    </source>
</reference>
<evidence type="ECO:0000256" key="1">
    <source>
        <dbReference type="SAM" id="SignalP"/>
    </source>
</evidence>
<organism evidence="2 3">
    <name type="scientific">Niabella ginsengisoli</name>
    <dbReference type="NCBI Taxonomy" id="522298"/>
    <lineage>
        <taxon>Bacteria</taxon>
        <taxon>Pseudomonadati</taxon>
        <taxon>Bacteroidota</taxon>
        <taxon>Chitinophagia</taxon>
        <taxon>Chitinophagales</taxon>
        <taxon>Chitinophagaceae</taxon>
        <taxon>Niabella</taxon>
    </lineage>
</organism>
<evidence type="ECO:0000313" key="2">
    <source>
        <dbReference type="EMBL" id="MCH5597568.1"/>
    </source>
</evidence>
<keyword evidence="3" id="KW-1185">Reference proteome</keyword>
<feature type="signal peptide" evidence="1">
    <location>
        <begin position="1"/>
        <end position="19"/>
    </location>
</feature>
<name>A0ABS9SGR3_9BACT</name>
<protein>
    <recommendedName>
        <fullName evidence="4">S9 family peptidase</fullName>
    </recommendedName>
</protein>
<proteinExistence type="predicted"/>
<dbReference type="RefSeq" id="WP_240826947.1">
    <property type="nucleotide sequence ID" value="NZ_JAKWBL010000001.1"/>
</dbReference>
<sequence>MKRYSAIITFLLLANLLGAQTPQLTADDYKRAEQFLSYNTAKYVDWTNPYPQWLDGDKFWYKSEKDVFFVDPVKKVKRELIFTATKKVVMKRGAEGKIQMK</sequence>
<dbReference type="Proteomes" id="UP001202248">
    <property type="component" value="Unassembled WGS sequence"/>
</dbReference>
<evidence type="ECO:0008006" key="4">
    <source>
        <dbReference type="Google" id="ProtNLM"/>
    </source>
</evidence>
<accession>A0ABS9SGR3</accession>
<feature type="chain" id="PRO_5046034037" description="S9 family peptidase" evidence="1">
    <location>
        <begin position="20"/>
        <end position="101"/>
    </location>
</feature>
<keyword evidence="1" id="KW-0732">Signal</keyword>
<comment type="caution">
    <text evidence="2">The sequence shown here is derived from an EMBL/GenBank/DDBJ whole genome shotgun (WGS) entry which is preliminary data.</text>
</comment>
<evidence type="ECO:0000313" key="3">
    <source>
        <dbReference type="Proteomes" id="UP001202248"/>
    </source>
</evidence>